<accession>A0A672I9C5</accession>
<dbReference type="Pfam" id="PF17958">
    <property type="entry name" value="EF-hand_13"/>
    <property type="match status" value="1"/>
</dbReference>
<dbReference type="PANTHER" id="PTHR14095:SF1">
    <property type="entry name" value="SERINE_THREONINE-PROTEIN PHOSPHATASE 2A REGULATORY SUBUNIT B'' SUBUNIT BETA"/>
    <property type="match status" value="1"/>
</dbReference>
<dbReference type="Ensembl" id="ENSSFAT00005039680.1">
    <property type="protein sequence ID" value="ENSSFAP00005038253.1"/>
    <property type="gene ID" value="ENSSFAG00005018531.1"/>
</dbReference>
<organism evidence="5 6">
    <name type="scientific">Salarias fasciatus</name>
    <name type="common">Jewelled blenny</name>
    <name type="synonym">Blennius fasciatus</name>
    <dbReference type="NCBI Taxonomy" id="181472"/>
    <lineage>
        <taxon>Eukaryota</taxon>
        <taxon>Metazoa</taxon>
        <taxon>Chordata</taxon>
        <taxon>Craniata</taxon>
        <taxon>Vertebrata</taxon>
        <taxon>Euteleostomi</taxon>
        <taxon>Actinopterygii</taxon>
        <taxon>Neopterygii</taxon>
        <taxon>Teleostei</taxon>
        <taxon>Neoteleostei</taxon>
        <taxon>Acanthomorphata</taxon>
        <taxon>Ovalentaria</taxon>
        <taxon>Blenniimorphae</taxon>
        <taxon>Blenniiformes</taxon>
        <taxon>Blennioidei</taxon>
        <taxon>Blenniidae</taxon>
        <taxon>Salariinae</taxon>
        <taxon>Salarias</taxon>
    </lineage>
</organism>
<dbReference type="InterPro" id="IPR048855">
    <property type="entry name" value="P2R3A_B_D_EF-hand"/>
</dbReference>
<dbReference type="Gene3D" id="1.10.238.10">
    <property type="entry name" value="EF-hand"/>
    <property type="match status" value="2"/>
</dbReference>
<keyword evidence="1" id="KW-0479">Metal-binding</keyword>
<sequence length="431" mass="50176">MRMRELSLRQDPDLRKELAQLARGCDFVLPSRFKKRLRAFQQGQAGVCMTVFSTTEALWACQPRSVHVTEPVTTALSESIPKFYFPQGRPQASLNVDGLISKIEKIFSQFPNERATIEDMGQVAKACECPLYWKVPLFCLAGGDRTGFVSVHKFVAMWRKTLQTCHDDASKFVHLLAKPGCNYLEQDDFIPFLQDVVNSHAGLAFLKEAPDFHSRYITTVVQRIFYNVNRSWTGKITCTELRKSNFLQNVALLEQEEDVNQLTEFFSYEHFYVIYCKFWELDTDHDLYIDQKDLARHDDQAISHRMIERIFSGTVTRGSKVYKEGRLSYADFVWFLISEVDKKTDTRYRLTLTPNSKITLRDLKRCKLSHIFFDTFFNIEKYLIYEQRDPFAVIREVDSDGQEVSDWERYAAEEYDTLVAEEAANDQCNDV</sequence>
<dbReference type="PANTHER" id="PTHR14095">
    <property type="entry name" value="PHOSPHATASE 2A REGULATORY SUBUNIT-RELATED"/>
    <property type="match status" value="1"/>
</dbReference>
<dbReference type="InterPro" id="IPR041534">
    <property type="entry name" value="EF-hand_13"/>
</dbReference>
<evidence type="ECO:0000259" key="4">
    <source>
        <dbReference type="Pfam" id="PF21161"/>
    </source>
</evidence>
<dbReference type="GO" id="GO:0000159">
    <property type="term" value="C:protein phosphatase type 2A complex"/>
    <property type="evidence" value="ECO:0007669"/>
    <property type="project" value="TreeGrafter"/>
</dbReference>
<dbReference type="GO" id="GO:0019888">
    <property type="term" value="F:protein phosphatase regulator activity"/>
    <property type="evidence" value="ECO:0007669"/>
    <property type="project" value="TreeGrafter"/>
</dbReference>
<dbReference type="AlphaFoldDB" id="A0A672I9C5"/>
<proteinExistence type="predicted"/>
<dbReference type="FunFam" id="1.10.238.220:FF:000001">
    <property type="entry name" value="Serine/threonine-protein phosphatase 2A regulatory subunit B'' subunit alpha"/>
    <property type="match status" value="1"/>
</dbReference>
<reference evidence="5" key="3">
    <citation type="submission" date="2025-09" db="UniProtKB">
        <authorList>
            <consortium name="Ensembl"/>
        </authorList>
    </citation>
    <scope>IDENTIFICATION</scope>
</reference>
<gene>
    <name evidence="5" type="primary">ppp2r3b</name>
</gene>
<protein>
    <submittedName>
        <fullName evidence="5">Serine/threonine-protein phosphatase 2A regulatory subunit B'' subunit beta-like</fullName>
    </submittedName>
</protein>
<reference evidence="5" key="2">
    <citation type="submission" date="2025-08" db="UniProtKB">
        <authorList>
            <consortium name="Ensembl"/>
        </authorList>
    </citation>
    <scope>IDENTIFICATION</scope>
</reference>
<dbReference type="Pfam" id="PF21161">
    <property type="entry name" value="P2R3B_EF-hand"/>
    <property type="match status" value="1"/>
</dbReference>
<dbReference type="Gene3D" id="1.10.238.220">
    <property type="match status" value="1"/>
</dbReference>
<dbReference type="FunFam" id="1.10.238.230:FF:000001">
    <property type="entry name" value="Serine/threonine-protein phosphatase 2A regulatory subunit B'' subunit beta"/>
    <property type="match status" value="1"/>
</dbReference>
<name>A0A672I9C5_SALFA</name>
<dbReference type="GO" id="GO:0046872">
    <property type="term" value="F:metal ion binding"/>
    <property type="evidence" value="ECO:0007669"/>
    <property type="project" value="UniProtKB-KW"/>
</dbReference>
<evidence type="ECO:0000313" key="5">
    <source>
        <dbReference type="Ensembl" id="ENSSFAP00005038253.1"/>
    </source>
</evidence>
<evidence type="ECO:0000256" key="1">
    <source>
        <dbReference type="ARBA" id="ARBA00022723"/>
    </source>
</evidence>
<reference evidence="5" key="1">
    <citation type="submission" date="2019-06" db="EMBL/GenBank/DDBJ databases">
        <authorList>
            <consortium name="Wellcome Sanger Institute Data Sharing"/>
        </authorList>
    </citation>
    <scope>NUCLEOTIDE SEQUENCE [LARGE SCALE GENOMIC DNA]</scope>
</reference>
<evidence type="ECO:0000259" key="3">
    <source>
        <dbReference type="Pfam" id="PF17958"/>
    </source>
</evidence>
<dbReference type="SUPFAM" id="SSF47473">
    <property type="entry name" value="EF-hand"/>
    <property type="match status" value="2"/>
</dbReference>
<keyword evidence="6" id="KW-1185">Reference proteome</keyword>
<evidence type="ECO:0000256" key="2">
    <source>
        <dbReference type="ARBA" id="ARBA00022837"/>
    </source>
</evidence>
<keyword evidence="2" id="KW-0106">Calcium</keyword>
<dbReference type="InterPro" id="IPR011992">
    <property type="entry name" value="EF-hand-dom_pair"/>
</dbReference>
<dbReference type="Proteomes" id="UP000472267">
    <property type="component" value="Chromosome 16"/>
</dbReference>
<dbReference type="Gene3D" id="1.10.238.230">
    <property type="match status" value="1"/>
</dbReference>
<evidence type="ECO:0000313" key="6">
    <source>
        <dbReference type="Proteomes" id="UP000472267"/>
    </source>
</evidence>
<feature type="domain" description="Serine/threonine-protein phosphatase 2A regulatory subunit B'' subunit alpha/beta/delta EF-hand" evidence="4">
    <location>
        <begin position="102"/>
        <end position="160"/>
    </location>
</feature>
<feature type="domain" description="PP2A regulatory subunit B'' EF-hand" evidence="3">
    <location>
        <begin position="167"/>
        <end position="256"/>
    </location>
</feature>